<sequence>MKLNFFQKILLIAALLGLTFLYGSYERKVFYGSSADNSAPVLKVLPEFNVTNVSSMAVIKSNDFLAGSTGVFVHIWGTWCAPCEKEMPEFLSYAAKVQDSGVKFLLIAVNDEEMKIKKFLTRFPNIPKNVTFAIDKENRVMDQLGTLKVPETFLFNSTGKHINKFIGPQDWLAESYVTRLSFWLNDQKVEERKIETH</sequence>
<dbReference type="InterPro" id="IPR036249">
    <property type="entry name" value="Thioredoxin-like_sf"/>
</dbReference>
<dbReference type="PANTHER" id="PTHR42852:SF13">
    <property type="entry name" value="PROTEIN DIPZ"/>
    <property type="match status" value="1"/>
</dbReference>
<dbReference type="InterPro" id="IPR013766">
    <property type="entry name" value="Thioredoxin_domain"/>
</dbReference>
<proteinExistence type="predicted"/>
<dbReference type="RefSeq" id="WP_323574450.1">
    <property type="nucleotide sequence ID" value="NZ_JAYGJQ010000001.1"/>
</dbReference>
<evidence type="ECO:0000313" key="3">
    <source>
        <dbReference type="EMBL" id="MEA9354960.1"/>
    </source>
</evidence>
<dbReference type="PROSITE" id="PS51352">
    <property type="entry name" value="THIOREDOXIN_2"/>
    <property type="match status" value="1"/>
</dbReference>
<dbReference type="InterPro" id="IPR050553">
    <property type="entry name" value="Thioredoxin_ResA/DsbE_sf"/>
</dbReference>
<dbReference type="Proteomes" id="UP001302274">
    <property type="component" value="Unassembled WGS sequence"/>
</dbReference>
<organism evidence="3 4">
    <name type="scientific">Bacteriovorax antarcticus</name>
    <dbReference type="NCBI Taxonomy" id="3088717"/>
    <lineage>
        <taxon>Bacteria</taxon>
        <taxon>Pseudomonadati</taxon>
        <taxon>Bdellovibrionota</taxon>
        <taxon>Bacteriovoracia</taxon>
        <taxon>Bacteriovoracales</taxon>
        <taxon>Bacteriovoracaceae</taxon>
        <taxon>Bacteriovorax</taxon>
    </lineage>
</organism>
<evidence type="ECO:0000256" key="1">
    <source>
        <dbReference type="ARBA" id="ARBA00023284"/>
    </source>
</evidence>
<dbReference type="SUPFAM" id="SSF52833">
    <property type="entry name" value="Thioredoxin-like"/>
    <property type="match status" value="1"/>
</dbReference>
<feature type="domain" description="Thioredoxin" evidence="2">
    <location>
        <begin position="39"/>
        <end position="185"/>
    </location>
</feature>
<dbReference type="Pfam" id="PF00578">
    <property type="entry name" value="AhpC-TSA"/>
    <property type="match status" value="1"/>
</dbReference>
<dbReference type="PROSITE" id="PS00194">
    <property type="entry name" value="THIOREDOXIN_1"/>
    <property type="match status" value="1"/>
</dbReference>
<dbReference type="InterPro" id="IPR017937">
    <property type="entry name" value="Thioredoxin_CS"/>
</dbReference>
<keyword evidence="1" id="KW-0676">Redox-active center</keyword>
<evidence type="ECO:0000313" key="4">
    <source>
        <dbReference type="Proteomes" id="UP001302274"/>
    </source>
</evidence>
<dbReference type="EMBL" id="JAYGJQ010000001">
    <property type="protein sequence ID" value="MEA9354960.1"/>
    <property type="molecule type" value="Genomic_DNA"/>
</dbReference>
<gene>
    <name evidence="3" type="ORF">SHI21_02045</name>
</gene>
<name>A0ABU5VTI0_9BACT</name>
<dbReference type="PANTHER" id="PTHR42852">
    <property type="entry name" value="THIOL:DISULFIDE INTERCHANGE PROTEIN DSBE"/>
    <property type="match status" value="1"/>
</dbReference>
<keyword evidence="4" id="KW-1185">Reference proteome</keyword>
<dbReference type="Gene3D" id="3.40.30.10">
    <property type="entry name" value="Glutaredoxin"/>
    <property type="match status" value="1"/>
</dbReference>
<protein>
    <submittedName>
        <fullName evidence="3">Redoxin domain-containing protein</fullName>
    </submittedName>
</protein>
<comment type="caution">
    <text evidence="3">The sequence shown here is derived from an EMBL/GenBank/DDBJ whole genome shotgun (WGS) entry which is preliminary data.</text>
</comment>
<accession>A0ABU5VTI0</accession>
<dbReference type="InterPro" id="IPR000866">
    <property type="entry name" value="AhpC/TSA"/>
</dbReference>
<dbReference type="CDD" id="cd02966">
    <property type="entry name" value="TlpA_like_family"/>
    <property type="match status" value="1"/>
</dbReference>
<reference evidence="3 4" key="1">
    <citation type="submission" date="2023-11" db="EMBL/GenBank/DDBJ databases">
        <title>A Novel Polar Bacteriovorax (B. antarcticus) Isolated from the Biocrust in Antarctica.</title>
        <authorList>
            <person name="Mun W."/>
            <person name="Choi S.Y."/>
            <person name="Mitchell R.J."/>
        </authorList>
    </citation>
    <scope>NUCLEOTIDE SEQUENCE [LARGE SCALE GENOMIC DNA]</scope>
    <source>
        <strain evidence="3 4">PP10</strain>
    </source>
</reference>
<evidence type="ECO:0000259" key="2">
    <source>
        <dbReference type="PROSITE" id="PS51352"/>
    </source>
</evidence>